<reference evidence="2 3" key="1">
    <citation type="submission" date="2020-08" db="EMBL/GenBank/DDBJ databases">
        <title>Genomic Encyclopedia of Type Strains, Phase III (KMG-III): the genomes of soil and plant-associated and newly described type strains.</title>
        <authorList>
            <person name="Whitman W."/>
        </authorList>
    </citation>
    <scope>NUCLEOTIDE SEQUENCE [LARGE SCALE GENOMIC DNA]</scope>
    <source>
        <strain evidence="2 3">CECT 5885</strain>
    </source>
</reference>
<dbReference type="Proteomes" id="UP000588111">
    <property type="component" value="Unassembled WGS sequence"/>
</dbReference>
<organism evidence="2 3">
    <name type="scientific">Psychrobacter luti</name>
    <dbReference type="NCBI Taxonomy" id="198481"/>
    <lineage>
        <taxon>Bacteria</taxon>
        <taxon>Pseudomonadati</taxon>
        <taxon>Pseudomonadota</taxon>
        <taxon>Gammaproteobacteria</taxon>
        <taxon>Moraxellales</taxon>
        <taxon>Moraxellaceae</taxon>
        <taxon>Psychrobacter</taxon>
    </lineage>
</organism>
<evidence type="ECO:0000256" key="1">
    <source>
        <dbReference type="SAM" id="MobiDB-lite"/>
    </source>
</evidence>
<feature type="compositionally biased region" description="Polar residues" evidence="1">
    <location>
        <begin position="54"/>
        <end position="74"/>
    </location>
</feature>
<sequence>MQMKHLIIFALAGIVILLGFNMMTGSQREKNREAITASTNSENIDDDLAVAESKGTNTSDVNSNTADIASQPLGQQPKAILDNATTKIEQAEQVSQQRAEQTVNAQ</sequence>
<protein>
    <submittedName>
        <fullName evidence="2">Uncharacterized protein</fullName>
    </submittedName>
</protein>
<name>A0A839TEE1_9GAMM</name>
<dbReference type="RefSeq" id="WP_183619186.1">
    <property type="nucleotide sequence ID" value="NZ_CAJHAH010000001.1"/>
</dbReference>
<evidence type="ECO:0000313" key="3">
    <source>
        <dbReference type="Proteomes" id="UP000588111"/>
    </source>
</evidence>
<gene>
    <name evidence="2" type="ORF">FHS24_000906</name>
</gene>
<dbReference type="AlphaFoldDB" id="A0A839TEE1"/>
<feature type="region of interest" description="Disordered" evidence="1">
    <location>
        <begin position="50"/>
        <end position="85"/>
    </location>
</feature>
<keyword evidence="3" id="KW-1185">Reference proteome</keyword>
<evidence type="ECO:0000313" key="2">
    <source>
        <dbReference type="EMBL" id="MBB3106405.1"/>
    </source>
</evidence>
<comment type="caution">
    <text evidence="2">The sequence shown here is derived from an EMBL/GenBank/DDBJ whole genome shotgun (WGS) entry which is preliminary data.</text>
</comment>
<proteinExistence type="predicted"/>
<accession>A0A839TEE1</accession>
<dbReference type="EMBL" id="JACHXL010000002">
    <property type="protein sequence ID" value="MBB3106405.1"/>
    <property type="molecule type" value="Genomic_DNA"/>
</dbReference>